<dbReference type="EMBL" id="JANGCN010000019">
    <property type="protein sequence ID" value="MCQ5153481.1"/>
    <property type="molecule type" value="Genomic_DNA"/>
</dbReference>
<dbReference type="AlphaFoldDB" id="A0AAW5KK41"/>
<gene>
    <name evidence="3" type="ORF">NE632_09180</name>
</gene>
<sequence>MKIMKISAVICALTAATAMTISASAAKDLTPTDTAHKFDLGSDDVGGSGVEPDGSESGQNWIKVVQSSNPGLKLFDDVGPEVNVTALAVSFEISEWSGTEFSVSWGANIDFFDDASTTWCGTDAFSEISEYTITGDGEYTLVCDLEAMTSAQGKEGISHLQTCEMVIGNVATGDTTQIKVKSARIYVDGETPEETVIPSSNDESQSEENSSAEDDTSEDSSDTDNTSESSVSSSEVDSKTDSSDAGISNTSKSETSNGGTAAKNTSNIAATSTASDNTNADTGAAAGIALAGVALASAAVVVSKRK</sequence>
<feature type="compositionally biased region" description="Low complexity" evidence="1">
    <location>
        <begin position="223"/>
        <end position="235"/>
    </location>
</feature>
<evidence type="ECO:0000313" key="3">
    <source>
        <dbReference type="EMBL" id="MCQ5153481.1"/>
    </source>
</evidence>
<evidence type="ECO:0000256" key="1">
    <source>
        <dbReference type="SAM" id="MobiDB-lite"/>
    </source>
</evidence>
<proteinExistence type="predicted"/>
<keyword evidence="2" id="KW-0732">Signal</keyword>
<evidence type="ECO:0000313" key="4">
    <source>
        <dbReference type="Proteomes" id="UP001206236"/>
    </source>
</evidence>
<name>A0AAW5KK41_9FIRM</name>
<comment type="caution">
    <text evidence="3">The sequence shown here is derived from an EMBL/GenBank/DDBJ whole genome shotgun (WGS) entry which is preliminary data.</text>
</comment>
<feature type="chain" id="PRO_5043935790" evidence="2">
    <location>
        <begin position="26"/>
        <end position="306"/>
    </location>
</feature>
<feature type="compositionally biased region" description="Acidic residues" evidence="1">
    <location>
        <begin position="204"/>
        <end position="222"/>
    </location>
</feature>
<reference evidence="3" key="1">
    <citation type="submission" date="2022-06" db="EMBL/GenBank/DDBJ databases">
        <title>Isolation of gut microbiota from human fecal samples.</title>
        <authorList>
            <person name="Pamer E.G."/>
            <person name="Barat B."/>
            <person name="Waligurski E."/>
            <person name="Medina S."/>
            <person name="Paddock L."/>
            <person name="Mostad J."/>
        </authorList>
    </citation>
    <scope>NUCLEOTIDE SEQUENCE</scope>
    <source>
        <strain evidence="3">DFI.5.57</strain>
    </source>
</reference>
<organism evidence="3 4">
    <name type="scientific">Ruminococcus bicirculans</name>
    <name type="common">ex Wegman et al. 2014</name>
    <dbReference type="NCBI Taxonomy" id="1160721"/>
    <lineage>
        <taxon>Bacteria</taxon>
        <taxon>Bacillati</taxon>
        <taxon>Bacillota</taxon>
        <taxon>Clostridia</taxon>
        <taxon>Eubacteriales</taxon>
        <taxon>Oscillospiraceae</taxon>
        <taxon>Ruminococcus</taxon>
    </lineage>
</organism>
<feature type="region of interest" description="Disordered" evidence="1">
    <location>
        <begin position="189"/>
        <end position="264"/>
    </location>
</feature>
<dbReference type="RefSeq" id="WP_256322177.1">
    <property type="nucleotide sequence ID" value="NZ_JANGCN010000019.1"/>
</dbReference>
<dbReference type="NCBIfam" id="NF033846">
    <property type="entry name" value="Rumino_NPXTG"/>
    <property type="match status" value="1"/>
</dbReference>
<accession>A0AAW5KK41</accession>
<dbReference type="Proteomes" id="UP001206236">
    <property type="component" value="Unassembled WGS sequence"/>
</dbReference>
<evidence type="ECO:0000256" key="2">
    <source>
        <dbReference type="SAM" id="SignalP"/>
    </source>
</evidence>
<protein>
    <submittedName>
        <fullName evidence="3">NPXTG-anchored protein</fullName>
    </submittedName>
</protein>
<feature type="compositionally biased region" description="Polar residues" evidence="1">
    <location>
        <begin position="245"/>
        <end position="259"/>
    </location>
</feature>
<feature type="signal peptide" evidence="2">
    <location>
        <begin position="1"/>
        <end position="25"/>
    </location>
</feature>